<gene>
    <name evidence="3" type="ORF">CR205_10930</name>
</gene>
<evidence type="ECO:0000256" key="1">
    <source>
        <dbReference type="ARBA" id="ARBA00006763"/>
    </source>
</evidence>
<dbReference type="NCBIfam" id="TIGR00730">
    <property type="entry name" value="Rossman fold protein, TIGR00730 family"/>
    <property type="match status" value="1"/>
</dbReference>
<keyword evidence="2" id="KW-0203">Cytokinin biosynthesis</keyword>
<dbReference type="RefSeq" id="WP_110519462.1">
    <property type="nucleotide sequence ID" value="NZ_PDOF01000001.1"/>
</dbReference>
<dbReference type="Gene3D" id="3.40.50.450">
    <property type="match status" value="1"/>
</dbReference>
<dbReference type="EMBL" id="PDOF01000001">
    <property type="protein sequence ID" value="PYZ99045.1"/>
    <property type="molecule type" value="Genomic_DNA"/>
</dbReference>
<dbReference type="InterPro" id="IPR031100">
    <property type="entry name" value="LOG_fam"/>
</dbReference>
<evidence type="ECO:0000313" key="3">
    <source>
        <dbReference type="EMBL" id="PYZ99045.1"/>
    </source>
</evidence>
<dbReference type="SUPFAM" id="SSF102405">
    <property type="entry name" value="MCP/YpsA-like"/>
    <property type="match status" value="1"/>
</dbReference>
<keyword evidence="4" id="KW-1185">Reference proteome</keyword>
<keyword evidence="2" id="KW-0378">Hydrolase</keyword>
<organism evidence="3 4">
    <name type="scientific">Alteribacter lacisalsi</name>
    <dbReference type="NCBI Taxonomy" id="2045244"/>
    <lineage>
        <taxon>Bacteria</taxon>
        <taxon>Bacillati</taxon>
        <taxon>Bacillota</taxon>
        <taxon>Bacilli</taxon>
        <taxon>Bacillales</taxon>
        <taxon>Bacillaceae</taxon>
        <taxon>Alteribacter</taxon>
    </lineage>
</organism>
<dbReference type="Proteomes" id="UP000248066">
    <property type="component" value="Unassembled WGS sequence"/>
</dbReference>
<dbReference type="GO" id="GO:0009691">
    <property type="term" value="P:cytokinin biosynthetic process"/>
    <property type="evidence" value="ECO:0007669"/>
    <property type="project" value="UniProtKB-UniRule"/>
</dbReference>
<evidence type="ECO:0000313" key="4">
    <source>
        <dbReference type="Proteomes" id="UP000248066"/>
    </source>
</evidence>
<evidence type="ECO:0000256" key="2">
    <source>
        <dbReference type="RuleBase" id="RU363015"/>
    </source>
</evidence>
<reference evidence="3 4" key="1">
    <citation type="submission" date="2017-10" db="EMBL/GenBank/DDBJ databases">
        <title>Bacillus sp. nov., a halophilic bacterium isolated from a Yangshapao Lake.</title>
        <authorList>
            <person name="Wang H."/>
        </authorList>
    </citation>
    <scope>NUCLEOTIDE SEQUENCE [LARGE SCALE GENOMIC DNA]</scope>
    <source>
        <strain evidence="3 4">YSP-3</strain>
    </source>
</reference>
<comment type="similarity">
    <text evidence="1 2">Belongs to the LOG family.</text>
</comment>
<dbReference type="InterPro" id="IPR005269">
    <property type="entry name" value="LOG"/>
</dbReference>
<dbReference type="Pfam" id="PF03641">
    <property type="entry name" value="Lysine_decarbox"/>
    <property type="match status" value="1"/>
</dbReference>
<dbReference type="PANTHER" id="PTHR31223:SF70">
    <property type="entry name" value="LOG FAMILY PROTEIN YJL055W"/>
    <property type="match status" value="1"/>
</dbReference>
<protein>
    <recommendedName>
        <fullName evidence="2">Cytokinin riboside 5'-monophosphate phosphoribohydrolase</fullName>
        <ecNumber evidence="2">3.2.2.n1</ecNumber>
    </recommendedName>
</protein>
<dbReference type="PANTHER" id="PTHR31223">
    <property type="entry name" value="LOG FAMILY PROTEIN YJL055W"/>
    <property type="match status" value="1"/>
</dbReference>
<dbReference type="AlphaFoldDB" id="A0A2W0HN94"/>
<name>A0A2W0HN94_9BACI</name>
<sequence length="178" mass="19831">MKRCAVFCGSRAGRHPEYTNSARVLGKALAERNIELVYGGASVGIMAAVADGVLENGGRVIGILPEFLGSREIAHQKLTELHIVKTMRERKQMISDLSDGFIAMPGGIGTMEEYFEMLTQEVLGQHKGKNGLLNINGYYSPLVSFFDHMKEQGFLDDEVRRKIVVEEDPVLMIERLME</sequence>
<dbReference type="EC" id="3.2.2.n1" evidence="2"/>
<dbReference type="OrthoDB" id="9801098at2"/>
<comment type="caution">
    <text evidence="3">The sequence shown here is derived from an EMBL/GenBank/DDBJ whole genome shotgun (WGS) entry which is preliminary data.</text>
</comment>
<dbReference type="GO" id="GO:0016799">
    <property type="term" value="F:hydrolase activity, hydrolyzing N-glycosyl compounds"/>
    <property type="evidence" value="ECO:0007669"/>
    <property type="project" value="TreeGrafter"/>
</dbReference>
<proteinExistence type="inferred from homology"/>
<dbReference type="GO" id="GO:0005829">
    <property type="term" value="C:cytosol"/>
    <property type="evidence" value="ECO:0007669"/>
    <property type="project" value="TreeGrafter"/>
</dbReference>
<accession>A0A2W0HN94</accession>